<feature type="coiled-coil region" evidence="4">
    <location>
        <begin position="1125"/>
        <end position="1152"/>
    </location>
</feature>
<evidence type="ECO:0000256" key="2">
    <source>
        <dbReference type="ARBA" id="ARBA00022490"/>
    </source>
</evidence>
<proteinExistence type="predicted"/>
<dbReference type="PANTHER" id="PTHR18875:SF8">
    <property type="entry name" value="COILED-COIL DOMAIN-CONTAINING PROTEIN 18"/>
    <property type="match status" value="1"/>
</dbReference>
<organism evidence="6 7">
    <name type="scientific">Salmo salar</name>
    <name type="common">Atlantic salmon</name>
    <dbReference type="NCBI Taxonomy" id="8030"/>
    <lineage>
        <taxon>Eukaryota</taxon>
        <taxon>Metazoa</taxon>
        <taxon>Chordata</taxon>
        <taxon>Craniata</taxon>
        <taxon>Vertebrata</taxon>
        <taxon>Euteleostomi</taxon>
        <taxon>Actinopterygii</taxon>
        <taxon>Neopterygii</taxon>
        <taxon>Teleostei</taxon>
        <taxon>Protacanthopterygii</taxon>
        <taxon>Salmoniformes</taxon>
        <taxon>Salmonidae</taxon>
        <taxon>Salmoninae</taxon>
        <taxon>Salmo</taxon>
    </lineage>
</organism>
<reference evidence="7" key="1">
    <citation type="submission" date="2025-08" db="UniProtKB">
        <authorList>
            <consortium name="RefSeq"/>
        </authorList>
    </citation>
    <scope>IDENTIFICATION</scope>
</reference>
<feature type="region of interest" description="Disordered" evidence="5">
    <location>
        <begin position="557"/>
        <end position="579"/>
    </location>
</feature>
<accession>A0A1S3KJ27</accession>
<feature type="coiled-coil region" evidence="4">
    <location>
        <begin position="869"/>
        <end position="1005"/>
    </location>
</feature>
<sequence length="1216" mass="140850">MAEERRVCSSASQIESKPPSSSSSMRELESKNLHLRRKLSSVEEESASVMQENRQLIIELEAVNLELASSKTKVRVLGSTIGSKTSSVCHMKEEIEVMEAEVEAQGNALRDTEKRLEETEETLVIKSRLVDQLQEELMAARAELENRTNQGIRVEQQRKEALVTAERQTLALQSYKGNMSEKLKKVLDNEARLKEALIQCDKERVVWERRCLQLEQDKTDMNQLIGQLKEESVRAKEMSVESATLRSRLEEASIQAVELKRRLSDREIVEKDIEVLRKECGDLRHLTTSQEQRLEHCQREAQQSQAEQASLEAILSLLYLRESGGGSLCAKPCLPAPVCDVPKLKPGEQYQQLLPVLRAVEQERVTQAALALDLQERLRQTQKEMTALQNNMNQRDLQLQKLHTELQERTVQINQLEREAALVLGLQERLRRAQEEMTTLQNNMNQRDLQLQKLYTELQERTVQINQLERELRRKNVCLATTEQQLEKKDAGLSQAVEKTTELELNLLEKSTSIQHFKTTLDLKKRDFQQELEETQRVGSEQRKELQDQIKMLHSQKAELEKDFSSSQHERQEAQHRAERLQTSLNQLTHDTETRANQDQEALRALRVQATEYITKVRFLETALTTCQDELSDCMQQIKGVKGRYERELETSAKEVEALQAEMRGSSLVCQSSSEQNLQLQHTVQRQQTMLQESTSRVAELEDRQALLLEQVVRLEKDLEKEKVLAFKELKRRDQRAQEAIEGLQEASQQAARREREALELSNSVTQLSEDMNKVQGELSEREQQMLLIRRESDTKTLQLSKMEKMLAETRGKLDKKTESGTESKGRDNRDNMVQDLEEKVCFTRKDRRNSLHRTQLLESQMKTVKGELVDTLDHLQELRDRLRRSQANAEQRKVDMEKLQAGMRVIHSQLEETCRELEQKKQEIIDKDTEIKERQEELELKSLQLSKLEAAVERHTQKMQQKLILQQGTLEISQREAKERTNQVEFLSERLELIQKQLQGKEDLEKEALVQGQQLFLCREKLQRTSHNQEMHSRCEILAIQLEESVQLCREKENHARHMEEEQGRMEEQAAQTEARLQATVASLRLELDTLRWLQQNELSALQESQAEVLKASECVVSTLRCSQVQLTSELQNYRLQLEEAQHNTTALLAELNTREQLLQSTSETLLIKESEMTRLRTKISSFERSKELHKIAVCSCLTSIRSQPYSPLPTPTTT</sequence>
<dbReference type="Proteomes" id="UP001652741">
    <property type="component" value="Chromosome ssa10"/>
</dbReference>
<keyword evidence="3 4" id="KW-0175">Coiled coil</keyword>
<gene>
    <name evidence="7" type="primary">LOC106560319</name>
</gene>
<dbReference type="AlphaFoldDB" id="A0A1S3KJ27"/>
<comment type="subcellular location">
    <subcellularLocation>
        <location evidence="1">Cytoplasm</location>
    </subcellularLocation>
</comment>
<feature type="coiled-coil region" evidence="4">
    <location>
        <begin position="1043"/>
        <end position="1077"/>
    </location>
</feature>
<dbReference type="PANTHER" id="PTHR18875">
    <property type="entry name" value="SARCOMA ANTIGEN NY-SAR-24/CYTOSKELETAL PROTEIN SOJO"/>
    <property type="match status" value="1"/>
</dbReference>
<dbReference type="GO" id="GO:0005737">
    <property type="term" value="C:cytoplasm"/>
    <property type="evidence" value="ECO:0007669"/>
    <property type="project" value="UniProtKB-SubCell"/>
</dbReference>
<evidence type="ECO:0000313" key="7">
    <source>
        <dbReference type="RefSeq" id="XP_013978587.2"/>
    </source>
</evidence>
<keyword evidence="2" id="KW-0963">Cytoplasm</keyword>
<protein>
    <submittedName>
        <fullName evidence="7">Coiled-coil domain-containing protein 18 isoform X3</fullName>
    </submittedName>
</protein>
<evidence type="ECO:0000256" key="1">
    <source>
        <dbReference type="ARBA" id="ARBA00004496"/>
    </source>
</evidence>
<feature type="region of interest" description="Disordered" evidence="5">
    <location>
        <begin position="809"/>
        <end position="833"/>
    </location>
</feature>
<keyword evidence="6" id="KW-1185">Reference proteome</keyword>
<feature type="region of interest" description="Disordered" evidence="5">
    <location>
        <begin position="1"/>
        <end position="31"/>
    </location>
</feature>
<evidence type="ECO:0000256" key="3">
    <source>
        <dbReference type="ARBA" id="ARBA00023054"/>
    </source>
</evidence>
<feature type="coiled-coil region" evidence="4">
    <location>
        <begin position="287"/>
        <end position="314"/>
    </location>
</feature>
<evidence type="ECO:0000256" key="5">
    <source>
        <dbReference type="SAM" id="MobiDB-lite"/>
    </source>
</evidence>
<feature type="coiled-coil region" evidence="4">
    <location>
        <begin position="95"/>
        <end position="150"/>
    </location>
</feature>
<dbReference type="GeneID" id="106560319"/>
<dbReference type="RefSeq" id="XP_013978587.2">
    <property type="nucleotide sequence ID" value="XM_014123112.2"/>
</dbReference>
<feature type="coiled-coil region" evidence="4">
    <location>
        <begin position="371"/>
        <end position="485"/>
    </location>
</feature>
<feature type="compositionally biased region" description="Low complexity" evidence="5">
    <location>
        <begin position="9"/>
        <end position="25"/>
    </location>
</feature>
<evidence type="ECO:0000256" key="4">
    <source>
        <dbReference type="SAM" id="Coils"/>
    </source>
</evidence>
<feature type="coiled-coil region" evidence="4">
    <location>
        <begin position="642"/>
        <end position="785"/>
    </location>
</feature>
<name>A0A1S3KJ27_SALSA</name>
<feature type="coiled-coil region" evidence="4">
    <location>
        <begin position="211"/>
        <end position="262"/>
    </location>
</feature>
<evidence type="ECO:0000313" key="6">
    <source>
        <dbReference type="Proteomes" id="UP001652741"/>
    </source>
</evidence>